<protein>
    <submittedName>
        <fullName evidence="2">SANT/Myb domain</fullName>
    </submittedName>
    <submittedName>
        <fullName evidence="3">SANT/Myb_domain</fullName>
    </submittedName>
</protein>
<evidence type="ECO:0000313" key="2">
    <source>
        <dbReference type="EMBL" id="CAI9927933.1"/>
    </source>
</evidence>
<name>A0AA86NYY5_9EUKA</name>
<evidence type="ECO:0000259" key="1">
    <source>
        <dbReference type="SMART" id="SM00717"/>
    </source>
</evidence>
<reference evidence="3 4" key="2">
    <citation type="submission" date="2024-07" db="EMBL/GenBank/DDBJ databases">
        <authorList>
            <person name="Akdeniz Z."/>
        </authorList>
    </citation>
    <scope>NUCLEOTIDE SEQUENCE [LARGE SCALE GENOMIC DNA]</scope>
</reference>
<dbReference type="CDD" id="cd00167">
    <property type="entry name" value="SANT"/>
    <property type="match status" value="1"/>
</dbReference>
<comment type="caution">
    <text evidence="2">The sequence shown here is derived from an EMBL/GenBank/DDBJ whole genome shotgun (WGS) entry which is preliminary data.</text>
</comment>
<dbReference type="InterPro" id="IPR009057">
    <property type="entry name" value="Homeodomain-like_sf"/>
</dbReference>
<feature type="domain" description="Myb-like" evidence="1">
    <location>
        <begin position="12"/>
        <end position="61"/>
    </location>
</feature>
<dbReference type="EMBL" id="CATOUU010000386">
    <property type="protein sequence ID" value="CAI9927933.1"/>
    <property type="molecule type" value="Genomic_DNA"/>
</dbReference>
<reference evidence="2" key="1">
    <citation type="submission" date="2023-06" db="EMBL/GenBank/DDBJ databases">
        <authorList>
            <person name="Kurt Z."/>
        </authorList>
    </citation>
    <scope>NUCLEOTIDE SEQUENCE</scope>
</reference>
<dbReference type="InterPro" id="IPR001005">
    <property type="entry name" value="SANT/Myb"/>
</dbReference>
<evidence type="ECO:0000313" key="4">
    <source>
        <dbReference type="Proteomes" id="UP001642409"/>
    </source>
</evidence>
<dbReference type="EMBL" id="CAXDID020000006">
    <property type="protein sequence ID" value="CAL5975550.1"/>
    <property type="molecule type" value="Genomic_DNA"/>
</dbReference>
<keyword evidence="4" id="KW-1185">Reference proteome</keyword>
<sequence length="84" mass="10511">MNELFAMCRLSERSRWSFREDKLLYQRVLLFGASNYKLLALEFEGKTEKQIYFRIRYLKSIYIQKKNVDKVRNMYKEWFAYFEQ</sequence>
<dbReference type="Pfam" id="PF00249">
    <property type="entry name" value="Myb_DNA-binding"/>
    <property type="match status" value="1"/>
</dbReference>
<gene>
    <name evidence="2" type="ORF">HINF_LOCUS15578</name>
    <name evidence="3" type="ORF">HINF_LOCUS3388</name>
</gene>
<proteinExistence type="predicted"/>
<dbReference type="AlphaFoldDB" id="A0AA86NYY5"/>
<evidence type="ECO:0000313" key="3">
    <source>
        <dbReference type="EMBL" id="CAL5975550.1"/>
    </source>
</evidence>
<accession>A0AA86NYY5</accession>
<organism evidence="2">
    <name type="scientific">Hexamita inflata</name>
    <dbReference type="NCBI Taxonomy" id="28002"/>
    <lineage>
        <taxon>Eukaryota</taxon>
        <taxon>Metamonada</taxon>
        <taxon>Diplomonadida</taxon>
        <taxon>Hexamitidae</taxon>
        <taxon>Hexamitinae</taxon>
        <taxon>Hexamita</taxon>
    </lineage>
</organism>
<dbReference type="SUPFAM" id="SSF46689">
    <property type="entry name" value="Homeodomain-like"/>
    <property type="match status" value="1"/>
</dbReference>
<dbReference type="SMART" id="SM00717">
    <property type="entry name" value="SANT"/>
    <property type="match status" value="1"/>
</dbReference>
<dbReference type="Proteomes" id="UP001642409">
    <property type="component" value="Unassembled WGS sequence"/>
</dbReference>
<dbReference type="Gene3D" id="1.10.10.60">
    <property type="entry name" value="Homeodomain-like"/>
    <property type="match status" value="1"/>
</dbReference>